<dbReference type="Gene3D" id="1.10.1740.10">
    <property type="match status" value="1"/>
</dbReference>
<feature type="domain" description="RNA polymerase sigma-70 region 2" evidence="5">
    <location>
        <begin position="24"/>
        <end position="90"/>
    </location>
</feature>
<dbReference type="PANTHER" id="PTHR43133">
    <property type="entry name" value="RNA POLYMERASE ECF-TYPE SIGMA FACTO"/>
    <property type="match status" value="1"/>
</dbReference>
<comment type="similarity">
    <text evidence="1">Belongs to the sigma-70 factor family. ECF subfamily.</text>
</comment>
<dbReference type="GO" id="GO:0006352">
    <property type="term" value="P:DNA-templated transcription initiation"/>
    <property type="evidence" value="ECO:0007669"/>
    <property type="project" value="InterPro"/>
</dbReference>
<dbReference type="Gene3D" id="1.10.10.10">
    <property type="entry name" value="Winged helix-like DNA-binding domain superfamily/Winged helix DNA-binding domain"/>
    <property type="match status" value="1"/>
</dbReference>
<evidence type="ECO:0000313" key="8">
    <source>
        <dbReference type="Proteomes" id="UP000464577"/>
    </source>
</evidence>
<dbReference type="CDD" id="cd06171">
    <property type="entry name" value="Sigma70_r4"/>
    <property type="match status" value="1"/>
</dbReference>
<evidence type="ECO:0000256" key="1">
    <source>
        <dbReference type="ARBA" id="ARBA00010641"/>
    </source>
</evidence>
<dbReference type="Pfam" id="PF08281">
    <property type="entry name" value="Sigma70_r4_2"/>
    <property type="match status" value="1"/>
</dbReference>
<dbReference type="Pfam" id="PF04542">
    <property type="entry name" value="Sigma70_r2"/>
    <property type="match status" value="1"/>
</dbReference>
<dbReference type="InterPro" id="IPR039425">
    <property type="entry name" value="RNA_pol_sigma-70-like"/>
</dbReference>
<gene>
    <name evidence="7" type="ORF">GJR95_16970</name>
</gene>
<dbReference type="InterPro" id="IPR013325">
    <property type="entry name" value="RNA_pol_sigma_r2"/>
</dbReference>
<evidence type="ECO:0000259" key="6">
    <source>
        <dbReference type="Pfam" id="PF08281"/>
    </source>
</evidence>
<dbReference type="SUPFAM" id="SSF88659">
    <property type="entry name" value="Sigma3 and sigma4 domains of RNA polymerase sigma factors"/>
    <property type="match status" value="1"/>
</dbReference>
<keyword evidence="4" id="KW-0804">Transcription</keyword>
<sequence>MSIVEEQELWHRFRQGDEEAFSILANRHYRRLMHYGQKFSSNTQFIEDALQELLIHLWLHRATLNDTPSVTYYLLKAFRHQLIKALKRRAHEQPLDVQADAISFDFSIEQNYIQQETHNLLERTVEAALAQLPARQKEVIYLRYYQGLRPEEIASLLDIKSQSVSNILQRALTRLRENWPSILLIGLLLFYK</sequence>
<dbReference type="RefSeq" id="WP_162387008.1">
    <property type="nucleotide sequence ID" value="NZ_CP045997.1"/>
</dbReference>
<dbReference type="InterPro" id="IPR007627">
    <property type="entry name" value="RNA_pol_sigma70_r2"/>
</dbReference>
<dbReference type="KEGG" id="senf:GJR95_16970"/>
<dbReference type="EMBL" id="CP045997">
    <property type="protein sequence ID" value="QHV96600.1"/>
    <property type="molecule type" value="Genomic_DNA"/>
</dbReference>
<dbReference type="InterPro" id="IPR014284">
    <property type="entry name" value="RNA_pol_sigma-70_dom"/>
</dbReference>
<feature type="domain" description="RNA polymerase sigma factor 70 region 4 type 2" evidence="6">
    <location>
        <begin position="125"/>
        <end position="175"/>
    </location>
</feature>
<dbReference type="GO" id="GO:0016987">
    <property type="term" value="F:sigma factor activity"/>
    <property type="evidence" value="ECO:0007669"/>
    <property type="project" value="UniProtKB-KW"/>
</dbReference>
<reference evidence="7 8" key="1">
    <citation type="submission" date="2019-11" db="EMBL/GenBank/DDBJ databases">
        <title>Spirosoma endbachense sp. nov., isolated from a natural salt meadow.</title>
        <authorList>
            <person name="Rojas J."/>
            <person name="Ambika Manirajan B."/>
            <person name="Ratering S."/>
            <person name="Suarez C."/>
            <person name="Geissler-Plaum R."/>
            <person name="Schnell S."/>
        </authorList>
    </citation>
    <scope>NUCLEOTIDE SEQUENCE [LARGE SCALE GENOMIC DNA]</scope>
    <source>
        <strain evidence="7 8">I-24</strain>
    </source>
</reference>
<dbReference type="InterPro" id="IPR013324">
    <property type="entry name" value="RNA_pol_sigma_r3/r4-like"/>
</dbReference>
<evidence type="ECO:0000256" key="3">
    <source>
        <dbReference type="ARBA" id="ARBA00023082"/>
    </source>
</evidence>
<evidence type="ECO:0000259" key="5">
    <source>
        <dbReference type="Pfam" id="PF04542"/>
    </source>
</evidence>
<evidence type="ECO:0000256" key="2">
    <source>
        <dbReference type="ARBA" id="ARBA00023015"/>
    </source>
</evidence>
<evidence type="ECO:0000256" key="4">
    <source>
        <dbReference type="ARBA" id="ARBA00023163"/>
    </source>
</evidence>
<dbReference type="Proteomes" id="UP000464577">
    <property type="component" value="Chromosome"/>
</dbReference>
<dbReference type="SUPFAM" id="SSF88946">
    <property type="entry name" value="Sigma2 domain of RNA polymerase sigma factors"/>
    <property type="match status" value="1"/>
</dbReference>
<dbReference type="GO" id="GO:0003677">
    <property type="term" value="F:DNA binding"/>
    <property type="evidence" value="ECO:0007669"/>
    <property type="project" value="InterPro"/>
</dbReference>
<dbReference type="PANTHER" id="PTHR43133:SF46">
    <property type="entry name" value="RNA POLYMERASE SIGMA-70 FACTOR ECF SUBFAMILY"/>
    <property type="match status" value="1"/>
</dbReference>
<organism evidence="7 8">
    <name type="scientific">Spirosoma endbachense</name>
    <dbReference type="NCBI Taxonomy" id="2666025"/>
    <lineage>
        <taxon>Bacteria</taxon>
        <taxon>Pseudomonadati</taxon>
        <taxon>Bacteroidota</taxon>
        <taxon>Cytophagia</taxon>
        <taxon>Cytophagales</taxon>
        <taxon>Cytophagaceae</taxon>
        <taxon>Spirosoma</taxon>
    </lineage>
</organism>
<protein>
    <submittedName>
        <fullName evidence="7">Sigma-70 family RNA polymerase sigma factor</fullName>
    </submittedName>
</protein>
<evidence type="ECO:0000313" key="7">
    <source>
        <dbReference type="EMBL" id="QHV96600.1"/>
    </source>
</evidence>
<name>A0A6P1VXQ0_9BACT</name>
<proteinExistence type="inferred from homology"/>
<dbReference type="InterPro" id="IPR013249">
    <property type="entry name" value="RNA_pol_sigma70_r4_t2"/>
</dbReference>
<keyword evidence="3" id="KW-0731">Sigma factor</keyword>
<keyword evidence="8" id="KW-1185">Reference proteome</keyword>
<keyword evidence="2" id="KW-0805">Transcription regulation</keyword>
<dbReference type="NCBIfam" id="TIGR02937">
    <property type="entry name" value="sigma70-ECF"/>
    <property type="match status" value="1"/>
</dbReference>
<dbReference type="InterPro" id="IPR036388">
    <property type="entry name" value="WH-like_DNA-bd_sf"/>
</dbReference>
<accession>A0A6P1VXQ0</accession>
<dbReference type="AlphaFoldDB" id="A0A6P1VXQ0"/>